<evidence type="ECO:0000256" key="6">
    <source>
        <dbReference type="PIRSR" id="PIRSR000190-1"/>
    </source>
</evidence>
<dbReference type="SUPFAM" id="SSF50475">
    <property type="entry name" value="FMN-binding split barrel"/>
    <property type="match status" value="1"/>
</dbReference>
<feature type="binding site" evidence="5 6">
    <location>
        <position position="130"/>
    </location>
    <ligand>
        <name>substrate</name>
    </ligand>
</feature>
<sequence length="212" mass="24519">MDLSDIRRDYTKGGLRREDLTQNPLDLFNIWLQQAIDAQLSDPTAMTVATVDTEGRPYQRIVLLKDVGDDGFVFYTNLGSRKALHLQDNANISLHFPWHALERQIHVTGTAEKLSSFEVVKYFSSRPKESQIAAWASKQSSRLSTRQLLESKYFELKKKFSEGDVPLPSFWGGYRVKISSIEFWQGGDHRLHDRFLYTKVDHENWSIERLAP</sequence>
<dbReference type="GO" id="GO:0008615">
    <property type="term" value="P:pyridoxine biosynthetic process"/>
    <property type="evidence" value="ECO:0007669"/>
    <property type="project" value="UniProtKB-UniRule"/>
</dbReference>
<comment type="cofactor">
    <cofactor evidence="5 7">
        <name>FMN</name>
        <dbReference type="ChEBI" id="CHEBI:58210"/>
    </cofactor>
    <text evidence="5 7">Binds 1 FMN per subunit.</text>
</comment>
<keyword evidence="3 5" id="KW-0288">FMN</keyword>
<dbReference type="RefSeq" id="WP_044177781.1">
    <property type="nucleotide sequence ID" value="NZ_AP018046.1"/>
</dbReference>
<feature type="binding site" evidence="5 7">
    <location>
        <position position="104"/>
    </location>
    <ligand>
        <name>FMN</name>
        <dbReference type="ChEBI" id="CHEBI:58210"/>
    </ligand>
</feature>
<comment type="catalytic activity">
    <reaction evidence="5">
        <text>pyridoxamine 5'-phosphate + O2 + H2O = pyridoxal 5'-phosphate + H2O2 + NH4(+)</text>
        <dbReference type="Rhea" id="RHEA:15817"/>
        <dbReference type="ChEBI" id="CHEBI:15377"/>
        <dbReference type="ChEBI" id="CHEBI:15379"/>
        <dbReference type="ChEBI" id="CHEBI:16240"/>
        <dbReference type="ChEBI" id="CHEBI:28938"/>
        <dbReference type="ChEBI" id="CHEBI:58451"/>
        <dbReference type="ChEBI" id="CHEBI:597326"/>
        <dbReference type="EC" id="1.4.3.5"/>
    </reaction>
</comment>
<feature type="domain" description="Pyridoxine 5'-phosphate oxidase dimerisation C-terminal" evidence="9">
    <location>
        <begin position="171"/>
        <end position="212"/>
    </location>
</feature>
<feature type="binding site" evidence="5 6">
    <location>
        <position position="122"/>
    </location>
    <ligand>
        <name>substrate</name>
    </ligand>
</feature>
<dbReference type="Proteomes" id="UP000218676">
    <property type="component" value="Chromosome 2"/>
</dbReference>
<proteinExistence type="inferred from homology"/>
<comment type="pathway">
    <text evidence="5">Cofactor metabolism; pyridoxal 5'-phosphate salvage; pyridoxal 5'-phosphate from pyridoxamine 5'-phosphate: step 1/1.</text>
</comment>
<organism evidence="11 13">
    <name type="scientific">Photobacterium damsela subsp. piscicida</name>
    <name type="common">Pasteurella piscicida</name>
    <dbReference type="NCBI Taxonomy" id="38294"/>
    <lineage>
        <taxon>Bacteria</taxon>
        <taxon>Pseudomonadati</taxon>
        <taxon>Pseudomonadota</taxon>
        <taxon>Gammaproteobacteria</taxon>
        <taxon>Vibrionales</taxon>
        <taxon>Vibrionaceae</taxon>
        <taxon>Photobacterium</taxon>
    </lineage>
</organism>
<dbReference type="Pfam" id="PF01243">
    <property type="entry name" value="PNPOx_N"/>
    <property type="match status" value="1"/>
</dbReference>
<feature type="binding site" evidence="5 7">
    <location>
        <begin position="60"/>
        <end position="65"/>
    </location>
    <ligand>
        <name>FMN</name>
        <dbReference type="ChEBI" id="CHEBI:58210"/>
    </ligand>
</feature>
<dbReference type="Gene3D" id="2.30.110.10">
    <property type="entry name" value="Electron Transport, Fmn-binding Protein, Chain A"/>
    <property type="match status" value="1"/>
</dbReference>
<dbReference type="InterPro" id="IPR019576">
    <property type="entry name" value="Pyridoxamine_oxidase_dimer_C"/>
</dbReference>
<feature type="binding site" evidence="5 7">
    <location>
        <position position="184"/>
    </location>
    <ligand>
        <name>FMN</name>
        <dbReference type="ChEBI" id="CHEBI:58210"/>
    </ligand>
</feature>
<evidence type="ECO:0000313" key="12">
    <source>
        <dbReference type="Proteomes" id="UP000218676"/>
    </source>
</evidence>
<evidence type="ECO:0000256" key="7">
    <source>
        <dbReference type="PIRSR" id="PIRSR000190-2"/>
    </source>
</evidence>
<dbReference type="PIRSF" id="PIRSF000190">
    <property type="entry name" value="Pyd_amn-ph_oxd"/>
    <property type="match status" value="1"/>
</dbReference>
<dbReference type="EMBL" id="AP018046">
    <property type="protein sequence ID" value="BAX56004.1"/>
    <property type="molecule type" value="Genomic_DNA"/>
</dbReference>
<reference evidence="12" key="2">
    <citation type="submission" date="2017-05" db="EMBL/GenBank/DDBJ databases">
        <title>Whole genome sequence of fish pathogenic bacteria, Photobacterium damselae subsp. piscicida, strain 91-197, isolated from hybrid striped bass (Morone sp.) in USA.</title>
        <authorList>
            <person name="Teru Y."/>
            <person name="Hikima J."/>
            <person name="Kono T."/>
            <person name="Sakai M."/>
            <person name="Takano T."/>
            <person name="Hawke J.P."/>
            <person name="Takeyama H."/>
            <person name="Aoki T."/>
        </authorList>
    </citation>
    <scope>NUCLEOTIDE SEQUENCE [LARGE SCALE GENOMIC DNA]</scope>
    <source>
        <strain evidence="12">91-197</strain>
    </source>
</reference>
<evidence type="ECO:0000259" key="8">
    <source>
        <dbReference type="Pfam" id="PF01243"/>
    </source>
</evidence>
<evidence type="ECO:0000313" key="11">
    <source>
        <dbReference type="EMBL" id="QOD57944.1"/>
    </source>
</evidence>
<dbReference type="AlphaFoldDB" id="A0A1Q9GU30"/>
<feature type="binding site" evidence="6">
    <location>
        <begin position="7"/>
        <end position="10"/>
    </location>
    <ligand>
        <name>substrate</name>
    </ligand>
</feature>
<comment type="similarity">
    <text evidence="1 5">Belongs to the pyridoxamine 5'-phosphate oxidase family.</text>
</comment>
<evidence type="ECO:0000256" key="5">
    <source>
        <dbReference type="HAMAP-Rule" id="MF_01629"/>
    </source>
</evidence>
<dbReference type="GO" id="GO:0004733">
    <property type="term" value="F:pyridoxamine phosphate oxidase activity"/>
    <property type="evidence" value="ECO:0007669"/>
    <property type="project" value="UniProtKB-UniRule"/>
</dbReference>
<evidence type="ECO:0000256" key="2">
    <source>
        <dbReference type="ARBA" id="ARBA00022630"/>
    </source>
</evidence>
<evidence type="ECO:0000259" key="9">
    <source>
        <dbReference type="Pfam" id="PF10590"/>
    </source>
</evidence>
<dbReference type="PANTHER" id="PTHR10851:SF0">
    <property type="entry name" value="PYRIDOXINE-5'-PHOSPHATE OXIDASE"/>
    <property type="match status" value="1"/>
</dbReference>
<comment type="function">
    <text evidence="5">Catalyzes the oxidation of either pyridoxine 5'-phosphate (PNP) or pyridoxamine 5'-phosphate (PMP) into pyridoxal 5'-phosphate (PLP).</text>
</comment>
<comment type="catalytic activity">
    <reaction evidence="5">
        <text>pyridoxine 5'-phosphate + O2 = pyridoxal 5'-phosphate + H2O2</text>
        <dbReference type="Rhea" id="RHEA:15149"/>
        <dbReference type="ChEBI" id="CHEBI:15379"/>
        <dbReference type="ChEBI" id="CHEBI:16240"/>
        <dbReference type="ChEBI" id="CHEBI:58589"/>
        <dbReference type="ChEBI" id="CHEBI:597326"/>
        <dbReference type="EC" id="1.4.3.5"/>
    </reaction>
</comment>
<protein>
    <recommendedName>
        <fullName evidence="5">Pyridoxine/pyridoxamine 5'-phosphate oxidase</fullName>
        <ecNumber evidence="5">1.4.3.5</ecNumber>
    </recommendedName>
    <alternativeName>
        <fullName evidence="5">PNP/PMP oxidase</fullName>
        <shortName evidence="5">PNPOx</shortName>
    </alternativeName>
    <alternativeName>
        <fullName evidence="5">Pyridoxal 5'-phosphate synthase</fullName>
    </alternativeName>
</protein>
<dbReference type="InterPro" id="IPR011576">
    <property type="entry name" value="Pyridox_Oxase_N"/>
</dbReference>
<feature type="binding site" evidence="5 7">
    <location>
        <begin position="139"/>
        <end position="140"/>
    </location>
    <ligand>
        <name>FMN</name>
        <dbReference type="ChEBI" id="CHEBI:58210"/>
    </ligand>
</feature>
<dbReference type="HAMAP" id="MF_01629">
    <property type="entry name" value="PdxH"/>
    <property type="match status" value="1"/>
</dbReference>
<dbReference type="PROSITE" id="PS01064">
    <property type="entry name" value="PYRIDOX_OXIDASE"/>
    <property type="match status" value="1"/>
</dbReference>
<keyword evidence="5" id="KW-0664">Pyridoxine biosynthesis</keyword>
<keyword evidence="2 5" id="KW-0285">Flavoprotein</keyword>
<comment type="subunit">
    <text evidence="5">Homodimer.</text>
</comment>
<dbReference type="UniPathway" id="UPA01068">
    <property type="reaction ID" value="UER00304"/>
</dbReference>
<evidence type="ECO:0000256" key="4">
    <source>
        <dbReference type="ARBA" id="ARBA00023002"/>
    </source>
</evidence>
<comment type="pathway">
    <text evidence="5">Cofactor metabolism; pyridoxal 5'-phosphate salvage; pyridoxal 5'-phosphate from pyridoxine 5'-phosphate: step 1/1.</text>
</comment>
<reference evidence="11 13" key="3">
    <citation type="submission" date="2020-09" db="EMBL/GenBank/DDBJ databases">
        <title>Complete, closed and curated genome sequences of Photobacterium damselae subsp. piscicida isolates from Australia indicate localised evolution and additional plasmid-borne pathogenicity mechanisms.</title>
        <authorList>
            <person name="Baseggio L."/>
            <person name="Silayeva O."/>
            <person name="Buller N."/>
            <person name="Landos M."/>
            <person name="Engelstaedter J."/>
            <person name="Barnes A.C."/>
        </authorList>
    </citation>
    <scope>NUCLEOTIDE SEQUENCE [LARGE SCALE GENOMIC DNA]</scope>
    <source>
        <strain evidence="11 13">AS-16-0540-1</strain>
    </source>
</reference>
<evidence type="ECO:0000313" key="10">
    <source>
        <dbReference type="EMBL" id="BAX56004.1"/>
    </source>
</evidence>
<dbReference type="PANTHER" id="PTHR10851">
    <property type="entry name" value="PYRIDOXINE-5-PHOSPHATE OXIDASE"/>
    <property type="match status" value="1"/>
</dbReference>
<feature type="binding site" evidence="5 7">
    <location>
        <position position="81"/>
    </location>
    <ligand>
        <name>FMN</name>
        <dbReference type="ChEBI" id="CHEBI:58210"/>
    </ligand>
</feature>
<accession>A0A1Q9GU30</accession>
<feature type="binding site" evidence="5 7">
    <location>
        <position position="82"/>
    </location>
    <ligand>
        <name>FMN</name>
        <dbReference type="ChEBI" id="CHEBI:58210"/>
    </ligand>
</feature>
<dbReference type="Pfam" id="PF10590">
    <property type="entry name" value="PNP_phzG_C"/>
    <property type="match status" value="1"/>
</dbReference>
<dbReference type="NCBIfam" id="NF004231">
    <property type="entry name" value="PRK05679.1"/>
    <property type="match status" value="1"/>
</dbReference>
<evidence type="ECO:0000313" key="13">
    <source>
        <dbReference type="Proteomes" id="UP000516656"/>
    </source>
</evidence>
<dbReference type="EC" id="1.4.3.5" evidence="5"/>
<dbReference type="Proteomes" id="UP000516656">
    <property type="component" value="Chromosome 2"/>
</dbReference>
<dbReference type="EMBL" id="CP061855">
    <property type="protein sequence ID" value="QOD57944.1"/>
    <property type="molecule type" value="Genomic_DNA"/>
</dbReference>
<gene>
    <name evidence="5 11" type="primary">pdxH</name>
    <name evidence="11" type="ORF">IC627_18875</name>
    <name evidence="10" type="ORF">PDPUS_2_01419</name>
</gene>
<dbReference type="GO" id="GO:0010181">
    <property type="term" value="F:FMN binding"/>
    <property type="evidence" value="ECO:0007669"/>
    <property type="project" value="UniProtKB-UniRule"/>
</dbReference>
<feature type="binding site" evidence="5 7">
    <location>
        <position position="194"/>
    </location>
    <ligand>
        <name>FMN</name>
        <dbReference type="ChEBI" id="CHEBI:58210"/>
    </ligand>
</feature>
<evidence type="ECO:0000256" key="3">
    <source>
        <dbReference type="ARBA" id="ARBA00022643"/>
    </source>
</evidence>
<dbReference type="NCBIfam" id="TIGR00558">
    <property type="entry name" value="pdxH"/>
    <property type="match status" value="1"/>
</dbReference>
<feature type="binding site" evidence="5 6">
    <location>
        <position position="65"/>
    </location>
    <ligand>
        <name>substrate</name>
    </ligand>
</feature>
<dbReference type="InterPro" id="IPR012349">
    <property type="entry name" value="Split_barrel_FMN-bd"/>
</dbReference>
<feature type="domain" description="Pyridoxamine 5'-phosphate oxidase N-terminal" evidence="8">
    <location>
        <begin position="32"/>
        <end position="153"/>
    </location>
</feature>
<dbReference type="InterPro" id="IPR000659">
    <property type="entry name" value="Pyridox_Oxase"/>
</dbReference>
<feature type="binding site" evidence="5 6">
    <location>
        <begin position="190"/>
        <end position="192"/>
    </location>
    <ligand>
        <name>substrate</name>
    </ligand>
</feature>
<feature type="binding site" evidence="5 6">
    <location>
        <position position="126"/>
    </location>
    <ligand>
        <name>substrate</name>
    </ligand>
</feature>
<feature type="binding site" evidence="5 7">
    <location>
        <begin position="75"/>
        <end position="76"/>
    </location>
    <ligand>
        <name>FMN</name>
        <dbReference type="ChEBI" id="CHEBI:58210"/>
    </ligand>
</feature>
<dbReference type="InterPro" id="IPR019740">
    <property type="entry name" value="Pyridox_Oxase_CS"/>
</dbReference>
<name>A0A1Q9GU30_PHODP</name>
<keyword evidence="4 5" id="KW-0560">Oxidoreductase</keyword>
<evidence type="ECO:0000256" key="1">
    <source>
        <dbReference type="ARBA" id="ARBA00007301"/>
    </source>
</evidence>
<reference evidence="10" key="1">
    <citation type="journal article" date="2017" name="Genome Announc.">
        <title>Whole-Genome Sequence of Photobacterium damselae subsp. piscicida Strain 91-197, Isolated from Hybrid Striped Bass (Morone sp.) in the United States.</title>
        <authorList>
            <person name="Teru Y."/>
            <person name="Hikima J."/>
            <person name="Kono T."/>
            <person name="Sakai M."/>
            <person name="Takano T."/>
            <person name="Hawke J.P."/>
            <person name="Takeyama H."/>
            <person name="Aoki T."/>
        </authorList>
    </citation>
    <scope>NUCLEOTIDE SEQUENCE</scope>
    <source>
        <strain evidence="10">91-197</strain>
    </source>
</reference>